<accession>A0A1G1L2C4</accession>
<feature type="transmembrane region" description="Helical" evidence="1">
    <location>
        <begin position="7"/>
        <end position="25"/>
    </location>
</feature>
<dbReference type="GO" id="GO:0005975">
    <property type="term" value="P:carbohydrate metabolic process"/>
    <property type="evidence" value="ECO:0007669"/>
    <property type="project" value="InterPro"/>
</dbReference>
<feature type="domain" description="Broad-specificity ulvan lyase N-terminal" evidence="2">
    <location>
        <begin position="124"/>
        <end position="208"/>
    </location>
</feature>
<reference evidence="3 4" key="1">
    <citation type="journal article" date="2016" name="Nat. Commun.">
        <title>Thousands of microbial genomes shed light on interconnected biogeochemical processes in an aquifer system.</title>
        <authorList>
            <person name="Anantharaman K."/>
            <person name="Brown C.T."/>
            <person name="Hug L.A."/>
            <person name="Sharon I."/>
            <person name="Castelle C.J."/>
            <person name="Probst A.J."/>
            <person name="Thomas B.C."/>
            <person name="Singh A."/>
            <person name="Wilkins M.J."/>
            <person name="Karaoz U."/>
            <person name="Brodie E.L."/>
            <person name="Williams K.H."/>
            <person name="Hubbard S.S."/>
            <person name="Banfield J.F."/>
        </authorList>
    </citation>
    <scope>NUCLEOTIDE SEQUENCE [LARGE SCALE GENOMIC DNA]</scope>
</reference>
<dbReference type="Gene3D" id="1.50.10.20">
    <property type="match status" value="1"/>
</dbReference>
<proteinExistence type="predicted"/>
<sequence length="431" mass="50332">MSYKGYRVILFKLVLIIGFFLFLWGCRNTSSLEQSTATRKELIGDLVPVRILDKHLIHEKIEAGKEYLLRTMHPTKYGFYKKYDALKNKAEKRLRTIYSASSLYTFLKISDLDQDPRVIQAIPHIADFLLSMQVKENERKGAFYYSYYLKTDQKEPAFVVGTAAKTIFTLLELYRRKQDQKYLETAKAAGDWLLRMRNPDGSIINYVKYINNQWVYGKKFSCLYTGQVLSAFSRLYRTTLDERYYDAALQLARGFASKAQTDSYFAKDEYRSSADPIPTSWMVMSLLDFYKINKEIFAKEAMLKLAEELLKQQMKDPKDILNFGRFEGTEATSGNGWITEVMTEFYRVCKEEKWSNCEKYKKTVILTIRWLIQNTYSKENTFFLKQPESAIGGLIRNPYEENVRTDAVCHGMNGYMNIYDDLDDSVLVDVN</sequence>
<organism evidence="3 4">
    <name type="scientific">Candidatus Danuiimicrobium aquiferis</name>
    <dbReference type="NCBI Taxonomy" id="1801832"/>
    <lineage>
        <taxon>Bacteria</taxon>
        <taxon>Pseudomonadati</taxon>
        <taxon>Candidatus Omnitrophota</taxon>
        <taxon>Candidatus Danuiimicrobium</taxon>
    </lineage>
</organism>
<dbReference type="AlphaFoldDB" id="A0A1G1L2C4"/>
<dbReference type="Proteomes" id="UP000178187">
    <property type="component" value="Unassembled WGS sequence"/>
</dbReference>
<gene>
    <name evidence="3" type="ORF">A3G33_00630</name>
</gene>
<dbReference type="Pfam" id="PF25840">
    <property type="entry name" value="Ulvan_lyase_N"/>
    <property type="match status" value="1"/>
</dbReference>
<evidence type="ECO:0000313" key="4">
    <source>
        <dbReference type="Proteomes" id="UP000178187"/>
    </source>
</evidence>
<dbReference type="InterPro" id="IPR008928">
    <property type="entry name" value="6-hairpin_glycosidase_sf"/>
</dbReference>
<dbReference type="EMBL" id="MHFR01000010">
    <property type="protein sequence ID" value="OGW99313.1"/>
    <property type="molecule type" value="Genomic_DNA"/>
</dbReference>
<keyword evidence="1" id="KW-0472">Membrane</keyword>
<evidence type="ECO:0000313" key="3">
    <source>
        <dbReference type="EMBL" id="OGW99313.1"/>
    </source>
</evidence>
<evidence type="ECO:0000259" key="2">
    <source>
        <dbReference type="Pfam" id="PF25840"/>
    </source>
</evidence>
<comment type="caution">
    <text evidence="3">The sequence shown here is derived from an EMBL/GenBank/DDBJ whole genome shotgun (WGS) entry which is preliminary data.</text>
</comment>
<keyword evidence="1" id="KW-0812">Transmembrane</keyword>
<dbReference type="SUPFAM" id="SSF48208">
    <property type="entry name" value="Six-hairpin glycosidases"/>
    <property type="match status" value="1"/>
</dbReference>
<keyword evidence="1" id="KW-1133">Transmembrane helix</keyword>
<dbReference type="InterPro" id="IPR058907">
    <property type="entry name" value="P29_N"/>
</dbReference>
<evidence type="ECO:0000256" key="1">
    <source>
        <dbReference type="SAM" id="Phobius"/>
    </source>
</evidence>
<protein>
    <recommendedName>
        <fullName evidence="2">Broad-specificity ulvan lyase N-terminal domain-containing protein</fullName>
    </recommendedName>
</protein>
<name>A0A1G1L2C4_9BACT</name>